<evidence type="ECO:0000256" key="1">
    <source>
        <dbReference type="ARBA" id="ARBA00001400"/>
    </source>
</evidence>
<evidence type="ECO:0000256" key="9">
    <source>
        <dbReference type="ARBA" id="ARBA00023004"/>
    </source>
</evidence>
<dbReference type="GO" id="GO:0051539">
    <property type="term" value="F:4 iron, 4 sulfur cluster binding"/>
    <property type="evidence" value="ECO:0007669"/>
    <property type="project" value="UniProtKB-KW"/>
</dbReference>
<dbReference type="STRING" id="309801.trd_0206"/>
<dbReference type="EC" id="3.2.2.27" evidence="3"/>
<dbReference type="InterPro" id="IPR005273">
    <property type="entry name" value="Ura-DNA_glyco_family4"/>
</dbReference>
<dbReference type="InterPro" id="IPR051536">
    <property type="entry name" value="UDG_Type-4/5"/>
</dbReference>
<feature type="domain" description="Uracil-DNA glycosylase-like" evidence="12">
    <location>
        <begin position="53"/>
        <end position="198"/>
    </location>
</feature>
<dbReference type="PANTHER" id="PTHR33693:SF1">
    <property type="entry name" value="TYPE-4 URACIL-DNA GLYCOSYLASE"/>
    <property type="match status" value="1"/>
</dbReference>
<keyword evidence="5" id="KW-0004">4Fe-4S</keyword>
<evidence type="ECO:0000259" key="12">
    <source>
        <dbReference type="SMART" id="SM00986"/>
    </source>
</evidence>
<keyword evidence="14" id="KW-1185">Reference proteome</keyword>
<gene>
    <name evidence="13" type="ordered locus">trd_0206</name>
</gene>
<accession>B9KXL9</accession>
<evidence type="ECO:0000256" key="10">
    <source>
        <dbReference type="ARBA" id="ARBA00023014"/>
    </source>
</evidence>
<organism evidence="13 14">
    <name type="scientific">Thermomicrobium roseum (strain ATCC 27502 / DSM 5159 / P-2)</name>
    <dbReference type="NCBI Taxonomy" id="309801"/>
    <lineage>
        <taxon>Bacteria</taxon>
        <taxon>Pseudomonadati</taxon>
        <taxon>Thermomicrobiota</taxon>
        <taxon>Thermomicrobia</taxon>
        <taxon>Thermomicrobiales</taxon>
        <taxon>Thermomicrobiaceae</taxon>
        <taxon>Thermomicrobium</taxon>
    </lineage>
</organism>
<dbReference type="KEGG" id="tro:trd_0206"/>
<keyword evidence="7" id="KW-0227">DNA damage</keyword>
<name>B9KXL9_THERP</name>
<dbReference type="SUPFAM" id="SSF52141">
    <property type="entry name" value="Uracil-DNA glycosylase-like"/>
    <property type="match status" value="1"/>
</dbReference>
<evidence type="ECO:0000256" key="8">
    <source>
        <dbReference type="ARBA" id="ARBA00022801"/>
    </source>
</evidence>
<dbReference type="Proteomes" id="UP000000447">
    <property type="component" value="Chromosome"/>
</dbReference>
<evidence type="ECO:0000256" key="4">
    <source>
        <dbReference type="ARBA" id="ARBA00019403"/>
    </source>
</evidence>
<comment type="similarity">
    <text evidence="2">Belongs to the uracil-DNA glycosylase (UDG) superfamily. Type 4 (UDGa) family.</text>
</comment>
<comment type="catalytic activity">
    <reaction evidence="1">
        <text>Hydrolyzes single-stranded DNA or mismatched double-stranded DNA and polynucleotides, releasing free uracil.</text>
        <dbReference type="EC" id="3.2.2.27"/>
    </reaction>
</comment>
<dbReference type="Pfam" id="PF03167">
    <property type="entry name" value="UDG"/>
    <property type="match status" value="1"/>
</dbReference>
<keyword evidence="6" id="KW-0479">Metal-binding</keyword>
<evidence type="ECO:0000313" key="14">
    <source>
        <dbReference type="Proteomes" id="UP000000447"/>
    </source>
</evidence>
<dbReference type="Gene3D" id="3.40.470.10">
    <property type="entry name" value="Uracil-DNA glycosylase-like domain"/>
    <property type="match status" value="1"/>
</dbReference>
<dbReference type="CDD" id="cd10030">
    <property type="entry name" value="UDG-F4_TTUDGA_SPO1dp_like"/>
    <property type="match status" value="1"/>
</dbReference>
<keyword evidence="8" id="KW-0378">Hydrolase</keyword>
<evidence type="ECO:0000256" key="3">
    <source>
        <dbReference type="ARBA" id="ARBA00012030"/>
    </source>
</evidence>
<dbReference type="GO" id="GO:0004844">
    <property type="term" value="F:uracil DNA N-glycosylase activity"/>
    <property type="evidence" value="ECO:0007669"/>
    <property type="project" value="UniProtKB-EC"/>
</dbReference>
<dbReference type="PANTHER" id="PTHR33693">
    <property type="entry name" value="TYPE-5 URACIL-DNA GLYCOSYLASE"/>
    <property type="match status" value="1"/>
</dbReference>
<keyword evidence="10" id="KW-0411">Iron-sulfur</keyword>
<dbReference type="NCBIfam" id="TIGR00758">
    <property type="entry name" value="UDG_fam4"/>
    <property type="match status" value="1"/>
</dbReference>
<evidence type="ECO:0000256" key="7">
    <source>
        <dbReference type="ARBA" id="ARBA00022763"/>
    </source>
</evidence>
<evidence type="ECO:0000256" key="5">
    <source>
        <dbReference type="ARBA" id="ARBA00022485"/>
    </source>
</evidence>
<dbReference type="EMBL" id="CP001275">
    <property type="protein sequence ID" value="ACM04590.1"/>
    <property type="molecule type" value="Genomic_DNA"/>
</dbReference>
<dbReference type="GO" id="GO:0046872">
    <property type="term" value="F:metal ion binding"/>
    <property type="evidence" value="ECO:0007669"/>
    <property type="project" value="UniProtKB-KW"/>
</dbReference>
<evidence type="ECO:0000256" key="2">
    <source>
        <dbReference type="ARBA" id="ARBA00006521"/>
    </source>
</evidence>
<sequence>MPRWMTRTGRRNEREEQTVSEERSARELLESIAERVRHCTRCDLWRTRTQAVPGEGDPHAEVMFIGEAPGYHEDRQGRPFVGAAGQFLNELLGRAGLRREQVYITNVVKCRPPGNRDPLPDEIAACAPYLDEQIAVIRPSVIVTLGRYSMARWFPNEKISRIHGKPRRFGDVVVVPMYHPAAALHQPALKELVEKDFDALREIIAQARAEAARTVEAQQSEEKAQQMRLF</sequence>
<evidence type="ECO:0000256" key="11">
    <source>
        <dbReference type="ARBA" id="ARBA00023204"/>
    </source>
</evidence>
<reference evidence="13 14" key="1">
    <citation type="journal article" date="2009" name="PLoS ONE">
        <title>Complete genome sequence of the aerobic CO-oxidizing thermophile Thermomicrobium roseum.</title>
        <authorList>
            <person name="Wu D."/>
            <person name="Raymond J."/>
            <person name="Wu M."/>
            <person name="Chatterji S."/>
            <person name="Ren Q."/>
            <person name="Graham J.E."/>
            <person name="Bryant D.A."/>
            <person name="Robb F."/>
            <person name="Colman A."/>
            <person name="Tallon L.J."/>
            <person name="Badger J.H."/>
            <person name="Madupu R."/>
            <person name="Ward N.L."/>
            <person name="Eisen J.A."/>
        </authorList>
    </citation>
    <scope>NUCLEOTIDE SEQUENCE [LARGE SCALE GENOMIC DNA]</scope>
    <source>
        <strain evidence="14">ATCC 27502 / DSM 5159 / P-2</strain>
    </source>
</reference>
<dbReference type="InterPro" id="IPR036895">
    <property type="entry name" value="Uracil-DNA_glycosylase-like_sf"/>
</dbReference>
<dbReference type="SMART" id="SM00987">
    <property type="entry name" value="UreE_C"/>
    <property type="match status" value="1"/>
</dbReference>
<evidence type="ECO:0000313" key="13">
    <source>
        <dbReference type="EMBL" id="ACM04590.1"/>
    </source>
</evidence>
<evidence type="ECO:0000256" key="6">
    <source>
        <dbReference type="ARBA" id="ARBA00022723"/>
    </source>
</evidence>
<dbReference type="HOGENOM" id="CLU_044815_1_3_0"/>
<dbReference type="AlphaFoldDB" id="B9KXL9"/>
<keyword evidence="11" id="KW-0234">DNA repair</keyword>
<dbReference type="SMART" id="SM00986">
    <property type="entry name" value="UDG"/>
    <property type="match status" value="1"/>
</dbReference>
<protein>
    <recommendedName>
        <fullName evidence="4">Type-4 uracil-DNA glycosylase</fullName>
        <ecNumber evidence="3">3.2.2.27</ecNumber>
    </recommendedName>
</protein>
<dbReference type="InterPro" id="IPR005122">
    <property type="entry name" value="Uracil-DNA_glycosylase-like"/>
</dbReference>
<dbReference type="GO" id="GO:0006281">
    <property type="term" value="P:DNA repair"/>
    <property type="evidence" value="ECO:0007669"/>
    <property type="project" value="UniProtKB-KW"/>
</dbReference>
<dbReference type="eggNOG" id="COG1573">
    <property type="taxonomic scope" value="Bacteria"/>
</dbReference>
<proteinExistence type="inferred from homology"/>
<keyword evidence="9" id="KW-0408">Iron</keyword>